<accession>A0ABT2PUF1</accession>
<comment type="caution">
    <text evidence="1">The sequence shown here is derived from an EMBL/GenBank/DDBJ whole genome shotgun (WGS) entry which is preliminary data.</text>
</comment>
<reference evidence="2" key="1">
    <citation type="submission" date="2023-07" db="EMBL/GenBank/DDBJ databases">
        <title>Novel Mycoplasma species identified in domestic and wild animals.</title>
        <authorList>
            <person name="Volokhov D.V."/>
            <person name="Furtak V.A."/>
            <person name="Zagorodnyaya T.A."/>
        </authorList>
    </citation>
    <scope>NUCLEOTIDE SEQUENCE [LARGE SCALE GENOMIC DNA]</scope>
    <source>
        <strain evidence="2">92-19</strain>
    </source>
</reference>
<evidence type="ECO:0000313" key="2">
    <source>
        <dbReference type="Proteomes" id="UP001209076"/>
    </source>
</evidence>
<keyword evidence="2" id="KW-1185">Reference proteome</keyword>
<dbReference type="RefSeq" id="WP_262095819.1">
    <property type="nucleotide sequence ID" value="NZ_JAOEGN010000004.1"/>
</dbReference>
<proteinExistence type="predicted"/>
<gene>
    <name evidence="1" type="ORF">N7603_02795</name>
</gene>
<organism evidence="1 2">
    <name type="scientific">Paracholeplasma vituli</name>
    <dbReference type="NCBI Taxonomy" id="69473"/>
    <lineage>
        <taxon>Bacteria</taxon>
        <taxon>Bacillati</taxon>
        <taxon>Mycoplasmatota</taxon>
        <taxon>Mollicutes</taxon>
        <taxon>Acholeplasmatales</taxon>
        <taxon>Acholeplasmataceae</taxon>
        <taxon>Paracholeplasma</taxon>
    </lineage>
</organism>
<name>A0ABT2PUF1_9MOLU</name>
<dbReference type="EMBL" id="JAOEGN010000004">
    <property type="protein sequence ID" value="MCU0104578.1"/>
    <property type="molecule type" value="Genomic_DNA"/>
</dbReference>
<dbReference type="Proteomes" id="UP001209076">
    <property type="component" value="Unassembled WGS sequence"/>
</dbReference>
<protein>
    <submittedName>
        <fullName evidence="1">Uncharacterized protein</fullName>
    </submittedName>
</protein>
<sequence>MNVRDKLRNIGFRLNELTIYLDISRPTLYKYLELFEKQEFDSIDKKTYDLFKYIESTRGITKPILTDYLFNQYVKESKEDKPDELIEKISILLKSKKKLDKSKIELIKRIIEVENIDDLEKGMN</sequence>
<evidence type="ECO:0000313" key="1">
    <source>
        <dbReference type="EMBL" id="MCU0104578.1"/>
    </source>
</evidence>